<dbReference type="EC" id="6.2.1.5" evidence="5"/>
<dbReference type="PANTHER" id="PTHR11815">
    <property type="entry name" value="SUCCINYL-COA SYNTHETASE BETA CHAIN"/>
    <property type="match status" value="1"/>
</dbReference>
<evidence type="ECO:0000256" key="2">
    <source>
        <dbReference type="ARBA" id="ARBA00022598"/>
    </source>
</evidence>
<dbReference type="Pfam" id="PF08442">
    <property type="entry name" value="ATP-grasp_2"/>
    <property type="match status" value="1"/>
</dbReference>
<evidence type="ECO:0000259" key="4">
    <source>
        <dbReference type="Pfam" id="PF08442"/>
    </source>
</evidence>
<protein>
    <submittedName>
        <fullName evidence="5">Succinyl-CoA ligase [ADP-forming] beta chain</fullName>
        <ecNumber evidence="5">6.2.1.5</ecNumber>
    </submittedName>
</protein>
<dbReference type="GO" id="GO:0042709">
    <property type="term" value="C:succinate-CoA ligase complex"/>
    <property type="evidence" value="ECO:0007669"/>
    <property type="project" value="TreeGrafter"/>
</dbReference>
<gene>
    <name evidence="5" type="ORF">N177_3070</name>
</gene>
<dbReference type="GO" id="GO:0006099">
    <property type="term" value="P:tricarboxylic acid cycle"/>
    <property type="evidence" value="ECO:0007669"/>
    <property type="project" value="UniProtKB-KW"/>
</dbReference>
<evidence type="ECO:0000256" key="3">
    <source>
        <dbReference type="ARBA" id="ARBA00022741"/>
    </source>
</evidence>
<dbReference type="OrthoDB" id="9802602at2"/>
<feature type="domain" description="ATP-grasp fold succinyl-CoA synthetase-type" evidence="4">
    <location>
        <begin position="3"/>
        <end position="179"/>
    </location>
</feature>
<dbReference type="AlphaFoldDB" id="V4QTD0"/>
<dbReference type="InterPro" id="IPR016102">
    <property type="entry name" value="Succinyl-CoA_synth-like"/>
</dbReference>
<dbReference type="Gene3D" id="3.40.50.261">
    <property type="entry name" value="Succinyl-CoA synthetase domains"/>
    <property type="match status" value="1"/>
</dbReference>
<dbReference type="SUPFAM" id="SSF56059">
    <property type="entry name" value="Glutathione synthetase ATP-binding domain-like"/>
    <property type="match status" value="1"/>
</dbReference>
<dbReference type="Gene3D" id="3.30.1490.20">
    <property type="entry name" value="ATP-grasp fold, A domain"/>
    <property type="match status" value="1"/>
</dbReference>
<dbReference type="PANTHER" id="PTHR11815:SF10">
    <property type="entry name" value="SUCCINATE--COA LIGASE [GDP-FORMING] SUBUNIT BETA, MITOCHONDRIAL"/>
    <property type="match status" value="1"/>
</dbReference>
<dbReference type="GO" id="GO:0004775">
    <property type="term" value="F:succinate-CoA ligase (ADP-forming) activity"/>
    <property type="evidence" value="ECO:0007669"/>
    <property type="project" value="UniProtKB-EC"/>
</dbReference>
<name>V4QTD0_9HYPH</name>
<accession>V4QTD0</accession>
<reference evidence="5 6" key="1">
    <citation type="journal article" date="2014" name="Genome Announc.">
        <title>Draft Genome Sequence of Lutibaculum baratangense Strain AMV1T, Isolated from a Mud Volcano in Andamans, India.</title>
        <authorList>
            <person name="Singh A."/>
            <person name="Sreenivas A."/>
            <person name="Sathyanarayana Reddy G."/>
            <person name="Pinnaka A.K."/>
            <person name="Shivaji S."/>
        </authorList>
    </citation>
    <scope>NUCLEOTIDE SEQUENCE [LARGE SCALE GENOMIC DNA]</scope>
    <source>
        <strain evidence="5 6">AMV1</strain>
    </source>
</reference>
<dbReference type="GO" id="GO:0006104">
    <property type="term" value="P:succinyl-CoA metabolic process"/>
    <property type="evidence" value="ECO:0007669"/>
    <property type="project" value="TreeGrafter"/>
</dbReference>
<keyword evidence="1" id="KW-0816">Tricarboxylic acid cycle</keyword>
<dbReference type="Gene3D" id="3.30.470.20">
    <property type="entry name" value="ATP-grasp fold, B domain"/>
    <property type="match status" value="1"/>
</dbReference>
<sequence length="384" mass="40952">MDLCEWDAKSILRAHGLPVPHGRLVRLETEDPGEAAGMVKAQLLSGGRGKAGLVRPNVGNAAHEVGEAMRRMGVPPVVLLEEPVAVDTELYLACALDDLMGCPVLLFSAEGGVEVEAGRGVARLPVASGVPPGSHEILPFLRDAGAPPVILGRLSQLAADLCRVMAREDASLVEINPLAVTGEGRLVALDCKMTLDDSALWRHRGRRFDLSRDLADLALSPAEREARERGFQLVEMPGDVVLVSAGAGLGMLCADLLMDAGFRAGTFFENAAATRGDTTEARLDLAWRLAESSGIRAIMFYQALSTRDLAPRVEALLRRLKASPPRKPFYFGLSASFLAERTMTAAEARRLVEAAGFPAEEDAGALVERMARDRDAGLMPTGAA</sequence>
<evidence type="ECO:0000313" key="6">
    <source>
        <dbReference type="Proteomes" id="UP000017819"/>
    </source>
</evidence>
<evidence type="ECO:0000313" key="5">
    <source>
        <dbReference type="EMBL" id="ESR23002.1"/>
    </source>
</evidence>
<dbReference type="STRING" id="631454.N177_3070"/>
<dbReference type="eggNOG" id="COG0045">
    <property type="taxonomic scope" value="Bacteria"/>
</dbReference>
<dbReference type="InterPro" id="IPR013650">
    <property type="entry name" value="ATP-grasp_succ-CoA_synth-type"/>
</dbReference>
<dbReference type="EMBL" id="AWXZ01000039">
    <property type="protein sequence ID" value="ESR23002.1"/>
    <property type="molecule type" value="Genomic_DNA"/>
</dbReference>
<keyword evidence="6" id="KW-1185">Reference proteome</keyword>
<dbReference type="Proteomes" id="UP000017819">
    <property type="component" value="Unassembled WGS sequence"/>
</dbReference>
<organism evidence="5 6">
    <name type="scientific">Lutibaculum baratangense AMV1</name>
    <dbReference type="NCBI Taxonomy" id="631454"/>
    <lineage>
        <taxon>Bacteria</taxon>
        <taxon>Pseudomonadati</taxon>
        <taxon>Pseudomonadota</taxon>
        <taxon>Alphaproteobacteria</taxon>
        <taxon>Hyphomicrobiales</taxon>
        <taxon>Tepidamorphaceae</taxon>
        <taxon>Lutibaculum</taxon>
    </lineage>
</organism>
<evidence type="ECO:0000256" key="1">
    <source>
        <dbReference type="ARBA" id="ARBA00022532"/>
    </source>
</evidence>
<dbReference type="SUPFAM" id="SSF52210">
    <property type="entry name" value="Succinyl-CoA synthetase domains"/>
    <property type="match status" value="1"/>
</dbReference>
<dbReference type="RefSeq" id="WP_023433189.1">
    <property type="nucleotide sequence ID" value="NZ_AWXZ01000039.1"/>
</dbReference>
<dbReference type="InterPro" id="IPR013815">
    <property type="entry name" value="ATP_grasp_subdomain_1"/>
</dbReference>
<keyword evidence="2 5" id="KW-0436">Ligase</keyword>
<proteinExistence type="predicted"/>
<comment type="caution">
    <text evidence="5">The sequence shown here is derived from an EMBL/GenBank/DDBJ whole genome shotgun (WGS) entry which is preliminary data.</text>
</comment>
<keyword evidence="3" id="KW-0547">Nucleotide-binding</keyword>
<dbReference type="GO" id="GO:0005524">
    <property type="term" value="F:ATP binding"/>
    <property type="evidence" value="ECO:0007669"/>
    <property type="project" value="InterPro"/>
</dbReference>
<dbReference type="PATRIC" id="fig|631454.5.peg.3030"/>